<gene>
    <name evidence="4" type="ORF">BAA01_09140</name>
</gene>
<evidence type="ECO:0008006" key="6">
    <source>
        <dbReference type="Google" id="ProtNLM"/>
    </source>
</evidence>
<dbReference type="GO" id="GO:0009986">
    <property type="term" value="C:cell surface"/>
    <property type="evidence" value="ECO:0007669"/>
    <property type="project" value="UniProtKB-SubCell"/>
</dbReference>
<dbReference type="Proteomes" id="UP000196475">
    <property type="component" value="Unassembled WGS sequence"/>
</dbReference>
<keyword evidence="2" id="KW-0178">Competence</keyword>
<dbReference type="AlphaFoldDB" id="A0A1Y3PIP9"/>
<keyword evidence="3" id="KW-0812">Transmembrane</keyword>
<evidence type="ECO:0000313" key="4">
    <source>
        <dbReference type="EMBL" id="OUM87223.1"/>
    </source>
</evidence>
<evidence type="ECO:0000313" key="5">
    <source>
        <dbReference type="Proteomes" id="UP000196475"/>
    </source>
</evidence>
<dbReference type="NCBIfam" id="TIGR02532">
    <property type="entry name" value="IV_pilin_GFxxxE"/>
    <property type="match status" value="1"/>
</dbReference>
<evidence type="ECO:0000256" key="3">
    <source>
        <dbReference type="SAM" id="Phobius"/>
    </source>
</evidence>
<evidence type="ECO:0000256" key="1">
    <source>
        <dbReference type="ARBA" id="ARBA00004241"/>
    </source>
</evidence>
<dbReference type="InterPro" id="IPR012902">
    <property type="entry name" value="N_methyl_site"/>
</dbReference>
<reference evidence="5" key="1">
    <citation type="submission" date="2016-06" db="EMBL/GenBank/DDBJ databases">
        <authorList>
            <person name="Nascimento L."/>
            <person name="Pereira R.V."/>
            <person name="Martins L.F."/>
            <person name="Quaggio R.B."/>
            <person name="Silva A.M."/>
            <person name="Setubal J.C."/>
        </authorList>
    </citation>
    <scope>NUCLEOTIDE SEQUENCE [LARGE SCALE GENOMIC DNA]</scope>
</reference>
<keyword evidence="3" id="KW-0472">Membrane</keyword>
<dbReference type="GO" id="GO:0030420">
    <property type="term" value="P:establishment of competence for transformation"/>
    <property type="evidence" value="ECO:0007669"/>
    <property type="project" value="UniProtKB-KW"/>
</dbReference>
<dbReference type="PROSITE" id="PS00409">
    <property type="entry name" value="PROKAR_NTER_METHYL"/>
    <property type="match status" value="1"/>
</dbReference>
<comment type="caution">
    <text evidence="4">The sequence shown here is derived from an EMBL/GenBank/DDBJ whole genome shotgun (WGS) entry which is preliminary data.</text>
</comment>
<accession>A0A1Y3PIP9</accession>
<evidence type="ECO:0000256" key="2">
    <source>
        <dbReference type="ARBA" id="ARBA00023287"/>
    </source>
</evidence>
<organism evidence="4 5">
    <name type="scientific">Bacillus thermozeamaize</name>
    <dbReference type="NCBI Taxonomy" id="230954"/>
    <lineage>
        <taxon>Bacteria</taxon>
        <taxon>Bacillati</taxon>
        <taxon>Bacillota</taxon>
        <taxon>Bacilli</taxon>
        <taxon>Bacillales</taxon>
        <taxon>Bacillaceae</taxon>
        <taxon>Bacillus</taxon>
    </lineage>
</organism>
<protein>
    <recommendedName>
        <fullName evidence="6">Prepilin-type N-terminal cleavage/methylation domain-containing protein</fullName>
    </recommendedName>
</protein>
<name>A0A1Y3PIP9_9BACI</name>
<dbReference type="InterPro" id="IPR045584">
    <property type="entry name" value="Pilin-like"/>
</dbReference>
<dbReference type="SUPFAM" id="SSF54523">
    <property type="entry name" value="Pili subunits"/>
    <property type="match status" value="1"/>
</dbReference>
<dbReference type="Gene3D" id="3.30.700.10">
    <property type="entry name" value="Glycoprotein, Type 4 Pilin"/>
    <property type="match status" value="1"/>
</dbReference>
<proteinExistence type="predicted"/>
<sequence length="156" mass="16878">MRRRHVLKDTQARREEKARKRQKGFTLIEMLAVVIILVIVAAIGFVVVNSQIERSRQNTDQANVRTVADAVQRYIMDKSTAPGGIKDLVDGGYLAKGPQDPWNDTGHDDEYTDNDNLNDYITISGSPNVSITSKHGATVTLKGAVPATGGGTGSGK</sequence>
<keyword evidence="3" id="KW-1133">Transmembrane helix</keyword>
<dbReference type="EMBL" id="LZRT01000079">
    <property type="protein sequence ID" value="OUM87223.1"/>
    <property type="molecule type" value="Genomic_DNA"/>
</dbReference>
<dbReference type="Pfam" id="PF07963">
    <property type="entry name" value="N_methyl"/>
    <property type="match status" value="1"/>
</dbReference>
<comment type="subcellular location">
    <subcellularLocation>
        <location evidence="1">Cell surface</location>
    </subcellularLocation>
</comment>
<feature type="transmembrane region" description="Helical" evidence="3">
    <location>
        <begin position="24"/>
        <end position="48"/>
    </location>
</feature>